<feature type="signal peptide" evidence="10">
    <location>
        <begin position="1"/>
        <end position="22"/>
    </location>
</feature>
<comment type="similarity">
    <text evidence="2 8">Belongs to the natriuretic peptide family.</text>
</comment>
<comment type="subcellular location">
    <subcellularLocation>
        <location evidence="1 8">Secreted</location>
    </subcellularLocation>
</comment>
<protein>
    <submittedName>
        <fullName evidence="12">Natriuretic peptides A</fullName>
    </submittedName>
</protein>
<evidence type="ECO:0000256" key="8">
    <source>
        <dbReference type="RuleBase" id="RU003686"/>
    </source>
</evidence>
<dbReference type="GO" id="GO:0019934">
    <property type="term" value="P:cGMP-mediated signaling"/>
    <property type="evidence" value="ECO:0007669"/>
    <property type="project" value="TreeGrafter"/>
</dbReference>
<dbReference type="PROSITE" id="PS00263">
    <property type="entry name" value="NATRIURETIC_PEPTIDE"/>
    <property type="match status" value="1"/>
</dbReference>
<sequence length="139" mass="15187">MIRGIFLTGLLILLCQEMHVMTHVLSRPNSANTIAKLKGFLQQFEEALASEEPADKAVDYEDATLSTEQGQPEMAWQSDSEAQNTAREDGTPRGGYEAQRNRLMDLLTATRSKTFSGCFGGRLDRIGSSSGLGCNSKRG</sequence>
<dbReference type="PANTHER" id="PTHR14066">
    <property type="entry name" value="ATRIAL NATRIURETIC FACTOR PRECURSOR"/>
    <property type="match status" value="1"/>
</dbReference>
<evidence type="ECO:0000313" key="12">
    <source>
        <dbReference type="RefSeq" id="XP_030640282.1"/>
    </source>
</evidence>
<feature type="region of interest" description="Disordered" evidence="9">
    <location>
        <begin position="63"/>
        <end position="98"/>
    </location>
</feature>
<organism evidence="11 12">
    <name type="scientific">Chanos chanos</name>
    <name type="common">Milkfish</name>
    <name type="synonym">Mugil chanos</name>
    <dbReference type="NCBI Taxonomy" id="29144"/>
    <lineage>
        <taxon>Eukaryota</taxon>
        <taxon>Metazoa</taxon>
        <taxon>Chordata</taxon>
        <taxon>Craniata</taxon>
        <taxon>Vertebrata</taxon>
        <taxon>Euteleostomi</taxon>
        <taxon>Actinopterygii</taxon>
        <taxon>Neopterygii</taxon>
        <taxon>Teleostei</taxon>
        <taxon>Ostariophysi</taxon>
        <taxon>Gonorynchiformes</taxon>
        <taxon>Chanidae</taxon>
        <taxon>Chanos</taxon>
    </lineage>
</organism>
<dbReference type="GO" id="GO:0003085">
    <property type="term" value="P:negative regulation of systemic arterial blood pressure"/>
    <property type="evidence" value="ECO:0007669"/>
    <property type="project" value="TreeGrafter"/>
</dbReference>
<dbReference type="GO" id="GO:0097746">
    <property type="term" value="P:blood vessel diameter maintenance"/>
    <property type="evidence" value="ECO:0007669"/>
    <property type="project" value="UniProtKB-KW"/>
</dbReference>
<dbReference type="Proteomes" id="UP000504632">
    <property type="component" value="Chromosome 9"/>
</dbReference>
<dbReference type="InterPro" id="IPR030480">
    <property type="entry name" value="Natr_peptide_CS"/>
</dbReference>
<gene>
    <name evidence="12" type="primary">nppa</name>
</gene>
<dbReference type="GO" id="GO:0005615">
    <property type="term" value="C:extracellular space"/>
    <property type="evidence" value="ECO:0007669"/>
    <property type="project" value="TreeGrafter"/>
</dbReference>
<evidence type="ECO:0000256" key="7">
    <source>
        <dbReference type="ARBA" id="ARBA00023157"/>
    </source>
</evidence>
<evidence type="ECO:0000313" key="11">
    <source>
        <dbReference type="Proteomes" id="UP000504632"/>
    </source>
</evidence>
<dbReference type="GO" id="GO:0005179">
    <property type="term" value="F:hormone activity"/>
    <property type="evidence" value="ECO:0007669"/>
    <property type="project" value="UniProtKB-KW"/>
</dbReference>
<keyword evidence="11" id="KW-1185">Reference proteome</keyword>
<evidence type="ECO:0000256" key="10">
    <source>
        <dbReference type="SAM" id="SignalP"/>
    </source>
</evidence>
<dbReference type="InterPro" id="IPR000663">
    <property type="entry name" value="Natr_peptide"/>
</dbReference>
<dbReference type="InterPro" id="IPR050787">
    <property type="entry name" value="Natriuretic_peptide"/>
</dbReference>
<accession>A0A6J2W8J8</accession>
<dbReference type="GeneID" id="115820759"/>
<evidence type="ECO:0000256" key="1">
    <source>
        <dbReference type="ARBA" id="ARBA00004613"/>
    </source>
</evidence>
<dbReference type="GO" id="GO:0006182">
    <property type="term" value="P:cGMP biosynthetic process"/>
    <property type="evidence" value="ECO:0007669"/>
    <property type="project" value="TreeGrafter"/>
</dbReference>
<name>A0A6J2W8J8_CHACN</name>
<evidence type="ECO:0000256" key="5">
    <source>
        <dbReference type="ARBA" id="ARBA00022729"/>
    </source>
</evidence>
<feature type="chain" id="PRO_5026761580" evidence="10">
    <location>
        <begin position="23"/>
        <end position="139"/>
    </location>
</feature>
<dbReference type="GO" id="GO:0005737">
    <property type="term" value="C:cytoplasm"/>
    <property type="evidence" value="ECO:0007669"/>
    <property type="project" value="TreeGrafter"/>
</dbReference>
<keyword evidence="3" id="KW-0964">Secreted</keyword>
<evidence type="ECO:0000256" key="9">
    <source>
        <dbReference type="SAM" id="MobiDB-lite"/>
    </source>
</evidence>
<keyword evidence="7" id="KW-1015">Disulfide bond</keyword>
<dbReference type="AlphaFoldDB" id="A0A6J2W8J8"/>
<evidence type="ECO:0000256" key="2">
    <source>
        <dbReference type="ARBA" id="ARBA00009041"/>
    </source>
</evidence>
<keyword evidence="5 10" id="KW-0732">Signal</keyword>
<dbReference type="InterPro" id="IPR002407">
    <property type="entry name" value="Natriuretic_peptide_atrial"/>
</dbReference>
<keyword evidence="6 8" id="KW-0838">Vasoactive</keyword>
<dbReference type="CTD" id="4878"/>
<evidence type="ECO:0000256" key="6">
    <source>
        <dbReference type="ARBA" id="ARBA00022858"/>
    </source>
</evidence>
<dbReference type="PRINTS" id="PR00710">
    <property type="entry name" value="NATPEPTIDES"/>
</dbReference>
<dbReference type="OrthoDB" id="8865096at2759"/>
<dbReference type="PANTHER" id="PTHR14066:SF10">
    <property type="entry name" value="NATRIURETIC PEPTIDES B"/>
    <property type="match status" value="1"/>
</dbReference>
<proteinExistence type="inferred from homology"/>
<reference evidence="12" key="1">
    <citation type="submission" date="2025-08" db="UniProtKB">
        <authorList>
            <consortium name="RefSeq"/>
        </authorList>
    </citation>
    <scope>IDENTIFICATION</scope>
</reference>
<dbReference type="SMART" id="SM00183">
    <property type="entry name" value="NAT_PEP"/>
    <property type="match status" value="1"/>
</dbReference>
<keyword evidence="4" id="KW-0372">Hormone</keyword>
<evidence type="ECO:0000256" key="3">
    <source>
        <dbReference type="ARBA" id="ARBA00022525"/>
    </source>
</evidence>
<dbReference type="Pfam" id="PF00212">
    <property type="entry name" value="ANP"/>
    <property type="match status" value="1"/>
</dbReference>
<evidence type="ECO:0000256" key="4">
    <source>
        <dbReference type="ARBA" id="ARBA00022702"/>
    </source>
</evidence>
<dbReference type="PRINTS" id="PR00711">
    <property type="entry name" value="ANATPEPTIDE"/>
</dbReference>
<dbReference type="GO" id="GO:0007168">
    <property type="term" value="P:receptor guanylyl cyclase signaling pathway"/>
    <property type="evidence" value="ECO:0007669"/>
    <property type="project" value="TreeGrafter"/>
</dbReference>
<dbReference type="GO" id="GO:0051427">
    <property type="term" value="F:hormone receptor binding"/>
    <property type="evidence" value="ECO:0007669"/>
    <property type="project" value="TreeGrafter"/>
</dbReference>
<dbReference type="FunCoup" id="A0A6J2W8J8">
    <property type="interactions" value="1011"/>
</dbReference>
<dbReference type="InParanoid" id="A0A6J2W8J8"/>
<dbReference type="GO" id="GO:0007218">
    <property type="term" value="P:neuropeptide signaling pathway"/>
    <property type="evidence" value="ECO:0007669"/>
    <property type="project" value="TreeGrafter"/>
</dbReference>
<dbReference type="RefSeq" id="XP_030640282.1">
    <property type="nucleotide sequence ID" value="XM_030784422.1"/>
</dbReference>